<feature type="short sequence motif" description="GXGXXG" evidence="4">
    <location>
        <begin position="79"/>
        <end position="84"/>
    </location>
</feature>
<dbReference type="GO" id="GO:0046486">
    <property type="term" value="P:glycerolipid metabolic process"/>
    <property type="evidence" value="ECO:0007669"/>
    <property type="project" value="UniProtKB-ARBA"/>
</dbReference>
<evidence type="ECO:0000256" key="4">
    <source>
        <dbReference type="PROSITE-ProRule" id="PRU01161"/>
    </source>
</evidence>
<sequence length="608" mass="68135">MSGTTPENAASPRMDLSHSARLRPSPGASPHGSQTSSPAPSIGRSPVRGDVTTRDWGEARRWMRDVRDPWDPCILTLDGGGIRGFSSALVLKRLMEEIYAVELEYEEDEPTGELPSSQDDLLPCHYFDFMYGTSTGGLIAVMLARLRMTIKECLDQYRKVGDELFGHRKNIVPFMTKYRSEPLEKAVKELVAKRNLGQMHPWHAEFRRDSVHDHDDTDPRSHVDSVFLPHLTSEPDRIPRLSRSTLADHTSSATRNDSADSKPAVKPATTPTSNHASPQAVLPAIPPHTPFPSDGRSPGSSTRYTASTTDSESPRWDPNAPRVCQSCCLTAIHNGTVQKAHLLRSYPHKYTRDLPAWITPYNSGADLLHIWQVTRATSAAPFYFDMLEAIVDNERRGHKDGGIRENNPSGAALSEFVSLYPRKEKPALMLSIGTGRTNTSPDGFMSALPWPFGHFTILRKMAENISVIPHLLVKYTESEAKHEEMVRYAKGENTWYKRLNVSEGLENMPLDDWTQGKYHGQNVPGGASLTRMEEATNGYLDREVNVDIEKFVAPKEMIKHTAEKLVRVRRARRRMGGDRWETYIGGGLREQMIRQTITEDQAHAGAHQ</sequence>
<dbReference type="Pfam" id="PF01734">
    <property type="entry name" value="Patatin"/>
    <property type="match status" value="1"/>
</dbReference>
<evidence type="ECO:0000256" key="2">
    <source>
        <dbReference type="ARBA" id="ARBA00022963"/>
    </source>
</evidence>
<protein>
    <recommendedName>
        <fullName evidence="6">PNPLA domain-containing protein</fullName>
    </recommendedName>
</protein>
<proteinExistence type="predicted"/>
<dbReference type="SUPFAM" id="SSF52151">
    <property type="entry name" value="FabD/lysophospholipase-like"/>
    <property type="match status" value="2"/>
</dbReference>
<organism evidence="7 8">
    <name type="scientific">Elsinoe australis</name>
    <dbReference type="NCBI Taxonomy" id="40998"/>
    <lineage>
        <taxon>Eukaryota</taxon>
        <taxon>Fungi</taxon>
        <taxon>Dikarya</taxon>
        <taxon>Ascomycota</taxon>
        <taxon>Pezizomycotina</taxon>
        <taxon>Dothideomycetes</taxon>
        <taxon>Dothideomycetidae</taxon>
        <taxon>Myriangiales</taxon>
        <taxon>Elsinoaceae</taxon>
        <taxon>Elsinoe</taxon>
    </lineage>
</organism>
<feature type="compositionally biased region" description="Polar residues" evidence="5">
    <location>
        <begin position="242"/>
        <end position="256"/>
    </location>
</feature>
<keyword evidence="3 4" id="KW-0443">Lipid metabolism</keyword>
<comment type="caution">
    <text evidence="7">The sequence shown here is derived from an EMBL/GenBank/DDBJ whole genome shotgun (WGS) entry which is preliminary data.</text>
</comment>
<feature type="active site" description="Nucleophile" evidence="4">
    <location>
        <position position="134"/>
    </location>
</feature>
<gene>
    <name evidence="7" type="ORF">B9Z65_5269</name>
</gene>
<dbReference type="PANTHER" id="PTHR24185">
    <property type="entry name" value="CALCIUM-INDEPENDENT PHOSPHOLIPASE A2-GAMMA"/>
    <property type="match status" value="1"/>
</dbReference>
<evidence type="ECO:0000256" key="1">
    <source>
        <dbReference type="ARBA" id="ARBA00022801"/>
    </source>
</evidence>
<feature type="short sequence motif" description="DGA/G" evidence="4">
    <location>
        <begin position="400"/>
        <end position="402"/>
    </location>
</feature>
<feature type="region of interest" description="Disordered" evidence="5">
    <location>
        <begin position="1"/>
        <end position="53"/>
    </location>
</feature>
<feature type="active site" description="Proton acceptor" evidence="4">
    <location>
        <position position="400"/>
    </location>
</feature>
<dbReference type="EMBL" id="NHZQ01000236">
    <property type="protein sequence ID" value="PSK46301.1"/>
    <property type="molecule type" value="Genomic_DNA"/>
</dbReference>
<feature type="short sequence motif" description="GXSXG" evidence="4">
    <location>
        <begin position="132"/>
        <end position="136"/>
    </location>
</feature>
<reference evidence="7 8" key="1">
    <citation type="submission" date="2017-05" db="EMBL/GenBank/DDBJ databases">
        <title>Draft genome sequence of Elsinoe australis.</title>
        <authorList>
            <person name="Cheng Q."/>
        </authorList>
    </citation>
    <scope>NUCLEOTIDE SEQUENCE [LARGE SCALE GENOMIC DNA]</scope>
    <source>
        <strain evidence="7 8">NL1</strain>
    </source>
</reference>
<feature type="compositionally biased region" description="Polar residues" evidence="5">
    <location>
        <begin position="298"/>
        <end position="311"/>
    </location>
</feature>
<evidence type="ECO:0000313" key="8">
    <source>
        <dbReference type="Proteomes" id="UP000243723"/>
    </source>
</evidence>
<dbReference type="PROSITE" id="PS51635">
    <property type="entry name" value="PNPLA"/>
    <property type="match status" value="1"/>
</dbReference>
<dbReference type="InterPro" id="IPR016035">
    <property type="entry name" value="Acyl_Trfase/lysoPLipase"/>
</dbReference>
<dbReference type="STRING" id="40998.A0A2P7ZDQ1"/>
<evidence type="ECO:0000313" key="7">
    <source>
        <dbReference type="EMBL" id="PSK46301.1"/>
    </source>
</evidence>
<dbReference type="PANTHER" id="PTHR24185:SF1">
    <property type="entry name" value="CALCIUM-INDEPENDENT PHOSPHOLIPASE A2-GAMMA"/>
    <property type="match status" value="1"/>
</dbReference>
<dbReference type="GO" id="GO:0019369">
    <property type="term" value="P:arachidonate metabolic process"/>
    <property type="evidence" value="ECO:0007669"/>
    <property type="project" value="TreeGrafter"/>
</dbReference>
<keyword evidence="8" id="KW-1185">Reference proteome</keyword>
<dbReference type="Gene3D" id="3.40.1090.10">
    <property type="entry name" value="Cytosolic phospholipase A2 catalytic domain"/>
    <property type="match status" value="1"/>
</dbReference>
<feature type="compositionally biased region" description="Basic and acidic residues" evidence="5">
    <location>
        <begin position="210"/>
        <end position="223"/>
    </location>
</feature>
<name>A0A2P7ZDQ1_9PEZI</name>
<dbReference type="Proteomes" id="UP000243723">
    <property type="component" value="Unassembled WGS sequence"/>
</dbReference>
<dbReference type="GO" id="GO:0016020">
    <property type="term" value="C:membrane"/>
    <property type="evidence" value="ECO:0007669"/>
    <property type="project" value="TreeGrafter"/>
</dbReference>
<accession>A0A2P7ZDQ1</accession>
<evidence type="ECO:0000256" key="5">
    <source>
        <dbReference type="SAM" id="MobiDB-lite"/>
    </source>
</evidence>
<evidence type="ECO:0000259" key="6">
    <source>
        <dbReference type="PROSITE" id="PS51635"/>
    </source>
</evidence>
<dbReference type="AlphaFoldDB" id="A0A2P7ZDQ1"/>
<feature type="region of interest" description="Disordered" evidence="5">
    <location>
        <begin position="210"/>
        <end position="319"/>
    </location>
</feature>
<keyword evidence="1 4" id="KW-0378">Hydrolase</keyword>
<keyword evidence="2 4" id="KW-0442">Lipid degradation</keyword>
<evidence type="ECO:0000256" key="3">
    <source>
        <dbReference type="ARBA" id="ARBA00023098"/>
    </source>
</evidence>
<dbReference type="GO" id="GO:0047499">
    <property type="term" value="F:calcium-independent phospholipase A2 activity"/>
    <property type="evidence" value="ECO:0007669"/>
    <property type="project" value="TreeGrafter"/>
</dbReference>
<dbReference type="GO" id="GO:0016042">
    <property type="term" value="P:lipid catabolic process"/>
    <property type="evidence" value="ECO:0007669"/>
    <property type="project" value="UniProtKB-UniRule"/>
</dbReference>
<dbReference type="InterPro" id="IPR002641">
    <property type="entry name" value="PNPLA_dom"/>
</dbReference>
<feature type="domain" description="PNPLA" evidence="6">
    <location>
        <begin position="75"/>
        <end position="413"/>
    </location>
</feature>
<dbReference type="OrthoDB" id="626167at2759"/>